<dbReference type="InterPro" id="IPR009057">
    <property type="entry name" value="Homeodomain-like_sf"/>
</dbReference>
<evidence type="ECO:0000313" key="7">
    <source>
        <dbReference type="EMBL" id="AEW62197.1"/>
    </source>
</evidence>
<keyword evidence="1" id="KW-0805">Transcription regulation</keyword>
<dbReference type="EMBL" id="CP003200">
    <property type="protein sequence ID" value="AEW62197.1"/>
    <property type="molecule type" value="Genomic_DNA"/>
</dbReference>
<dbReference type="InterPro" id="IPR011075">
    <property type="entry name" value="TetR_C"/>
</dbReference>
<dbReference type="Proteomes" id="UP000007841">
    <property type="component" value="Chromosome"/>
</dbReference>
<dbReference type="SUPFAM" id="SSF46689">
    <property type="entry name" value="Homeodomain-like"/>
    <property type="match status" value="1"/>
</dbReference>
<proteinExistence type="predicted"/>
<dbReference type="PROSITE" id="PS50977">
    <property type="entry name" value="HTH_TETR_2"/>
    <property type="match status" value="1"/>
</dbReference>
<dbReference type="KEGG" id="kpm:KPHS_34990"/>
<gene>
    <name evidence="7" type="ordered locus">KPHS_34990</name>
</gene>
<dbReference type="RefSeq" id="YP_005227799.1">
    <property type="nucleotide sequence ID" value="NC_016845.1"/>
</dbReference>
<organism evidence="7 8">
    <name type="scientific">Klebsiella pneumoniae subsp. pneumoniae (strain HS11286)</name>
    <dbReference type="NCBI Taxonomy" id="1125630"/>
    <lineage>
        <taxon>Bacteria</taxon>
        <taxon>Pseudomonadati</taxon>
        <taxon>Pseudomonadota</taxon>
        <taxon>Gammaproteobacteria</taxon>
        <taxon>Enterobacterales</taxon>
        <taxon>Enterobacteriaceae</taxon>
        <taxon>Klebsiella/Raoultella group</taxon>
        <taxon>Klebsiella</taxon>
        <taxon>Klebsiella pneumoniae complex</taxon>
    </lineage>
</organism>
<keyword evidence="2 4" id="KW-0238">DNA-binding</keyword>
<dbReference type="Pfam" id="PF16925">
    <property type="entry name" value="TetR_C_13"/>
    <property type="match status" value="1"/>
</dbReference>
<dbReference type="PATRIC" id="fig|1125630.4.peg.3409"/>
<feature type="domain" description="HTH tetR-type" evidence="6">
    <location>
        <begin position="24"/>
        <end position="84"/>
    </location>
</feature>
<evidence type="ECO:0000256" key="3">
    <source>
        <dbReference type="ARBA" id="ARBA00023163"/>
    </source>
</evidence>
<dbReference type="GO" id="GO:0003677">
    <property type="term" value="F:DNA binding"/>
    <property type="evidence" value="ECO:0007669"/>
    <property type="project" value="UniProtKB-UniRule"/>
</dbReference>
<dbReference type="RefSeq" id="WP_014343283.1">
    <property type="nucleotide sequence ID" value="NC_016845.1"/>
</dbReference>
<evidence type="ECO:0000256" key="1">
    <source>
        <dbReference type="ARBA" id="ARBA00023015"/>
    </source>
</evidence>
<evidence type="ECO:0000259" key="6">
    <source>
        <dbReference type="PROSITE" id="PS50977"/>
    </source>
</evidence>
<dbReference type="SUPFAM" id="SSF48498">
    <property type="entry name" value="Tetracyclin repressor-like, C-terminal domain"/>
    <property type="match status" value="1"/>
</dbReference>
<dbReference type="InterPro" id="IPR036271">
    <property type="entry name" value="Tet_transcr_reg_TetR-rel_C_sf"/>
</dbReference>
<accession>A0A0H3GV43</accession>
<name>A0A0H3GV43_KLEPH</name>
<evidence type="ECO:0000256" key="4">
    <source>
        <dbReference type="PROSITE-ProRule" id="PRU00335"/>
    </source>
</evidence>
<dbReference type="AlphaFoldDB" id="A0A0H3GV43"/>
<feature type="region of interest" description="Disordered" evidence="5">
    <location>
        <begin position="236"/>
        <end position="274"/>
    </location>
</feature>
<dbReference type="HOGENOM" id="CLU_069356_28_1_6"/>
<protein>
    <submittedName>
        <fullName evidence="7">Regulatory protein TetR</fullName>
    </submittedName>
</protein>
<feature type="compositionally biased region" description="Basic residues" evidence="5">
    <location>
        <begin position="245"/>
        <end position="267"/>
    </location>
</feature>
<keyword evidence="3" id="KW-0804">Transcription</keyword>
<dbReference type="PANTHER" id="PTHR47506:SF6">
    <property type="entry name" value="HTH-TYPE TRANSCRIPTIONAL REPRESSOR NEMR"/>
    <property type="match status" value="1"/>
</dbReference>
<keyword evidence="8" id="KW-1185">Reference proteome</keyword>
<sequence length="274" mass="30878">MNPNTSTVLKPRRGRPPKVDRQFDDTRQALIRSGLEVLTETGYLAAGIDAVIKNIAVPKGSFYHCFKSKEAFGLAVLAAYGDFFAHKLDKFLLDDAVPPLERMAAFVRHAGQGMEKFQFRRGCLVGNLLQEAPLLPETFPQRLMAILAAWESRVARCLREAQAAGAIASDASPQALAQVFWIGWEGAVMRARLVQSAAPLNQYWDFFAHSMTTKHLHRTALAPITPFRRGILCHESISSGPDRQPHRRHCQRYRPARSCRRRRPGRHRLVESQL</sequence>
<dbReference type="Pfam" id="PF00440">
    <property type="entry name" value="TetR_N"/>
    <property type="match status" value="1"/>
</dbReference>
<evidence type="ECO:0000256" key="5">
    <source>
        <dbReference type="SAM" id="MobiDB-lite"/>
    </source>
</evidence>
<dbReference type="InterPro" id="IPR001647">
    <property type="entry name" value="HTH_TetR"/>
</dbReference>
<dbReference type="Gene3D" id="1.10.357.10">
    <property type="entry name" value="Tetracycline Repressor, domain 2"/>
    <property type="match status" value="1"/>
</dbReference>
<dbReference type="PANTHER" id="PTHR47506">
    <property type="entry name" value="TRANSCRIPTIONAL REGULATORY PROTEIN"/>
    <property type="match status" value="1"/>
</dbReference>
<evidence type="ECO:0000313" key="8">
    <source>
        <dbReference type="Proteomes" id="UP000007841"/>
    </source>
</evidence>
<feature type="DNA-binding region" description="H-T-H motif" evidence="4">
    <location>
        <begin position="47"/>
        <end position="66"/>
    </location>
</feature>
<feature type="region of interest" description="Disordered" evidence="5">
    <location>
        <begin position="1"/>
        <end position="20"/>
    </location>
</feature>
<evidence type="ECO:0000256" key="2">
    <source>
        <dbReference type="ARBA" id="ARBA00023125"/>
    </source>
</evidence>
<dbReference type="GeneID" id="11848528"/>
<reference evidence="7 8" key="1">
    <citation type="journal article" date="2012" name="J. Bacteriol.">
        <title>Complete genome sequence of Klebsiella pneumoniae subsp. pneumoniae HS11286, a multidrug-resistant strain isolated from human sputum.</title>
        <authorList>
            <person name="Liu P."/>
            <person name="Li P."/>
            <person name="Jiang X."/>
            <person name="Bi D."/>
            <person name="Xie Y."/>
            <person name="Tai C."/>
            <person name="Deng Z."/>
            <person name="Rajakumar K."/>
            <person name="Ou H.Y."/>
        </authorList>
    </citation>
    <scope>NUCLEOTIDE SEQUENCE [LARGE SCALE GENOMIC DNA]</scope>
    <source>
        <strain evidence="7 8">HS11286</strain>
    </source>
</reference>